<organism evidence="1 2">
    <name type="scientific">Canavalia gladiata</name>
    <name type="common">Sword bean</name>
    <name type="synonym">Dolichos gladiatus</name>
    <dbReference type="NCBI Taxonomy" id="3824"/>
    <lineage>
        <taxon>Eukaryota</taxon>
        <taxon>Viridiplantae</taxon>
        <taxon>Streptophyta</taxon>
        <taxon>Embryophyta</taxon>
        <taxon>Tracheophyta</taxon>
        <taxon>Spermatophyta</taxon>
        <taxon>Magnoliopsida</taxon>
        <taxon>eudicotyledons</taxon>
        <taxon>Gunneridae</taxon>
        <taxon>Pentapetalae</taxon>
        <taxon>rosids</taxon>
        <taxon>fabids</taxon>
        <taxon>Fabales</taxon>
        <taxon>Fabaceae</taxon>
        <taxon>Papilionoideae</taxon>
        <taxon>50 kb inversion clade</taxon>
        <taxon>NPAAA clade</taxon>
        <taxon>indigoferoid/millettioid clade</taxon>
        <taxon>Phaseoleae</taxon>
        <taxon>Canavalia</taxon>
    </lineage>
</organism>
<proteinExistence type="predicted"/>
<comment type="caution">
    <text evidence="1">The sequence shown here is derived from an EMBL/GenBank/DDBJ whole genome shotgun (WGS) entry which is preliminary data.</text>
</comment>
<dbReference type="Proteomes" id="UP001367508">
    <property type="component" value="Unassembled WGS sequence"/>
</dbReference>
<reference evidence="1 2" key="1">
    <citation type="submission" date="2024-01" db="EMBL/GenBank/DDBJ databases">
        <title>The genomes of 5 underutilized Papilionoideae crops provide insights into root nodulation and disease resistanc.</title>
        <authorList>
            <person name="Jiang F."/>
        </authorList>
    </citation>
    <scope>NUCLEOTIDE SEQUENCE [LARGE SCALE GENOMIC DNA]</scope>
    <source>
        <strain evidence="1">LVBAO_FW01</strain>
        <tissue evidence="1">Leaves</tissue>
    </source>
</reference>
<dbReference type="AlphaFoldDB" id="A0AAN9KF53"/>
<evidence type="ECO:0000313" key="1">
    <source>
        <dbReference type="EMBL" id="KAK7316317.1"/>
    </source>
</evidence>
<keyword evidence="2" id="KW-1185">Reference proteome</keyword>
<sequence>MHAPSVYQLRHLWQKCCCFFGSFIEAMANELDVDMFCNLTLIRRMKIFIWVDDWPGQPGQDNAELNAFRKRLILLPGISPWKTSDNLGSRYRNFQPHCGGLSMVSLSSGNM</sequence>
<protein>
    <submittedName>
        <fullName evidence="1">Uncharacterized protein</fullName>
    </submittedName>
</protein>
<evidence type="ECO:0000313" key="2">
    <source>
        <dbReference type="Proteomes" id="UP001367508"/>
    </source>
</evidence>
<name>A0AAN9KF53_CANGL</name>
<gene>
    <name evidence="1" type="ORF">VNO77_35266</name>
</gene>
<accession>A0AAN9KF53</accession>
<dbReference type="EMBL" id="JAYMYQ010000008">
    <property type="protein sequence ID" value="KAK7316317.1"/>
    <property type="molecule type" value="Genomic_DNA"/>
</dbReference>